<evidence type="ECO:0000313" key="3">
    <source>
        <dbReference type="Proteomes" id="UP000002282"/>
    </source>
</evidence>
<gene>
    <name evidence="2" type="primary">Dyak\GE29195</name>
    <name evidence="2" type="synonym">GE29195</name>
    <name evidence="2" type="ORF">Dyak_GE29195</name>
</gene>
<accession>A0A0R1E9W8</accession>
<feature type="region of interest" description="Disordered" evidence="1">
    <location>
        <begin position="1"/>
        <end position="24"/>
    </location>
</feature>
<organism evidence="2 3">
    <name type="scientific">Drosophila yakuba</name>
    <name type="common">Fruit fly</name>
    <dbReference type="NCBI Taxonomy" id="7245"/>
    <lineage>
        <taxon>Eukaryota</taxon>
        <taxon>Metazoa</taxon>
        <taxon>Ecdysozoa</taxon>
        <taxon>Arthropoda</taxon>
        <taxon>Hexapoda</taxon>
        <taxon>Insecta</taxon>
        <taxon>Pterygota</taxon>
        <taxon>Neoptera</taxon>
        <taxon>Endopterygota</taxon>
        <taxon>Diptera</taxon>
        <taxon>Brachycera</taxon>
        <taxon>Muscomorpha</taxon>
        <taxon>Ephydroidea</taxon>
        <taxon>Drosophilidae</taxon>
        <taxon>Drosophila</taxon>
        <taxon>Sophophora</taxon>
    </lineage>
</organism>
<dbReference type="OrthoDB" id="7851424at2759"/>
<evidence type="ECO:0000256" key="1">
    <source>
        <dbReference type="SAM" id="MobiDB-lite"/>
    </source>
</evidence>
<dbReference type="KEGG" id="dya:Dyak_GE29195"/>
<dbReference type="AlphaFoldDB" id="A0A0R1E9W8"/>
<evidence type="ECO:0000313" key="2">
    <source>
        <dbReference type="EMBL" id="KRK06198.1"/>
    </source>
</evidence>
<name>A0A0R1E9W8_DROYA</name>
<protein>
    <submittedName>
        <fullName evidence="2">Uncharacterized protein</fullName>
    </submittedName>
</protein>
<reference evidence="2 3" key="1">
    <citation type="journal article" date="2007" name="Nature">
        <title>Evolution of genes and genomes on the Drosophila phylogeny.</title>
        <authorList>
            <consortium name="Drosophila 12 Genomes Consortium"/>
            <person name="Clark A.G."/>
            <person name="Eisen M.B."/>
            <person name="Smith D.R."/>
            <person name="Bergman C.M."/>
            <person name="Oliver B."/>
            <person name="Markow T.A."/>
            <person name="Kaufman T.C."/>
            <person name="Kellis M."/>
            <person name="Gelbart W."/>
            <person name="Iyer V.N."/>
            <person name="Pollard D.A."/>
            <person name="Sackton T.B."/>
            <person name="Larracuente A.M."/>
            <person name="Singh N.D."/>
            <person name="Abad J.P."/>
            <person name="Abt D.N."/>
            <person name="Adryan B."/>
            <person name="Aguade M."/>
            <person name="Akashi H."/>
            <person name="Anderson W.W."/>
            <person name="Aquadro C.F."/>
            <person name="Ardell D.H."/>
            <person name="Arguello R."/>
            <person name="Artieri C.G."/>
            <person name="Barbash D.A."/>
            <person name="Barker D."/>
            <person name="Barsanti P."/>
            <person name="Batterham P."/>
            <person name="Batzoglou S."/>
            <person name="Begun D."/>
            <person name="Bhutkar A."/>
            <person name="Blanco E."/>
            <person name="Bosak S.A."/>
            <person name="Bradley R.K."/>
            <person name="Brand A.D."/>
            <person name="Brent M.R."/>
            <person name="Brooks A.N."/>
            <person name="Brown R.H."/>
            <person name="Butlin R.K."/>
            <person name="Caggese C."/>
            <person name="Calvi B.R."/>
            <person name="Bernardo de Carvalho A."/>
            <person name="Caspi A."/>
            <person name="Castrezana S."/>
            <person name="Celniker S.E."/>
            <person name="Chang J.L."/>
            <person name="Chapple C."/>
            <person name="Chatterji S."/>
            <person name="Chinwalla A."/>
            <person name="Civetta A."/>
            <person name="Clifton S.W."/>
            <person name="Comeron J.M."/>
            <person name="Costello J.C."/>
            <person name="Coyne J.A."/>
            <person name="Daub J."/>
            <person name="David R.G."/>
            <person name="Delcher A.L."/>
            <person name="Delehaunty K."/>
            <person name="Do C.B."/>
            <person name="Ebling H."/>
            <person name="Edwards K."/>
            <person name="Eickbush T."/>
            <person name="Evans J.D."/>
            <person name="Filipski A."/>
            <person name="Findeiss S."/>
            <person name="Freyhult E."/>
            <person name="Fulton L."/>
            <person name="Fulton R."/>
            <person name="Garcia A.C."/>
            <person name="Gardiner A."/>
            <person name="Garfield D.A."/>
            <person name="Garvin B.E."/>
            <person name="Gibson G."/>
            <person name="Gilbert D."/>
            <person name="Gnerre S."/>
            <person name="Godfrey J."/>
            <person name="Good R."/>
            <person name="Gotea V."/>
            <person name="Gravely B."/>
            <person name="Greenberg A.J."/>
            <person name="Griffiths-Jones S."/>
            <person name="Gross S."/>
            <person name="Guigo R."/>
            <person name="Gustafson E.A."/>
            <person name="Haerty W."/>
            <person name="Hahn M.W."/>
            <person name="Halligan D.L."/>
            <person name="Halpern A.L."/>
            <person name="Halter G.M."/>
            <person name="Han M.V."/>
            <person name="Heger A."/>
            <person name="Hillier L."/>
            <person name="Hinrichs A.S."/>
            <person name="Holmes I."/>
            <person name="Hoskins R.A."/>
            <person name="Hubisz M.J."/>
            <person name="Hultmark D."/>
            <person name="Huntley M.A."/>
            <person name="Jaffe D.B."/>
            <person name="Jagadeeshan S."/>
            <person name="Jeck W.R."/>
            <person name="Johnson J."/>
            <person name="Jones C.D."/>
            <person name="Jordan W.C."/>
            <person name="Karpen G.H."/>
            <person name="Kataoka E."/>
            <person name="Keightley P.D."/>
            <person name="Kheradpour P."/>
            <person name="Kirkness E.F."/>
            <person name="Koerich L.B."/>
            <person name="Kristiansen K."/>
            <person name="Kudrna D."/>
            <person name="Kulathinal R.J."/>
            <person name="Kumar S."/>
            <person name="Kwok R."/>
            <person name="Lander E."/>
            <person name="Langley C.H."/>
            <person name="Lapoint R."/>
            <person name="Lazzaro B.P."/>
            <person name="Lee S.J."/>
            <person name="Levesque L."/>
            <person name="Li R."/>
            <person name="Lin C.F."/>
            <person name="Lin M.F."/>
            <person name="Lindblad-Toh K."/>
            <person name="Llopart A."/>
            <person name="Long M."/>
            <person name="Low L."/>
            <person name="Lozovsky E."/>
            <person name="Lu J."/>
            <person name="Luo M."/>
            <person name="Machado C.A."/>
            <person name="Makalowski W."/>
            <person name="Marzo M."/>
            <person name="Matsuda M."/>
            <person name="Matzkin L."/>
            <person name="McAllister B."/>
            <person name="McBride C.S."/>
            <person name="McKernan B."/>
            <person name="McKernan K."/>
            <person name="Mendez-Lago M."/>
            <person name="Minx P."/>
            <person name="Mollenhauer M.U."/>
            <person name="Montooth K."/>
            <person name="Mount S.M."/>
            <person name="Mu X."/>
            <person name="Myers E."/>
            <person name="Negre B."/>
            <person name="Newfeld S."/>
            <person name="Nielsen R."/>
            <person name="Noor M.A."/>
            <person name="O'Grady P."/>
            <person name="Pachter L."/>
            <person name="Papaceit M."/>
            <person name="Parisi M.J."/>
            <person name="Parisi M."/>
            <person name="Parts L."/>
            <person name="Pedersen J.S."/>
            <person name="Pesole G."/>
            <person name="Phillippy A.M."/>
            <person name="Ponting C.P."/>
            <person name="Pop M."/>
            <person name="Porcelli D."/>
            <person name="Powell J.R."/>
            <person name="Prohaska S."/>
            <person name="Pruitt K."/>
            <person name="Puig M."/>
            <person name="Quesneville H."/>
            <person name="Ram K.R."/>
            <person name="Rand D."/>
            <person name="Rasmussen M.D."/>
            <person name="Reed L.K."/>
            <person name="Reenan R."/>
            <person name="Reily A."/>
            <person name="Remington K.A."/>
            <person name="Rieger T.T."/>
            <person name="Ritchie M.G."/>
            <person name="Robin C."/>
            <person name="Rogers Y.H."/>
            <person name="Rohde C."/>
            <person name="Rozas J."/>
            <person name="Rubenfield M.J."/>
            <person name="Ruiz A."/>
            <person name="Russo S."/>
            <person name="Salzberg S.L."/>
            <person name="Sanchez-Gracia A."/>
            <person name="Saranga D.J."/>
            <person name="Sato H."/>
            <person name="Schaeffer S.W."/>
            <person name="Schatz M.C."/>
            <person name="Schlenke T."/>
            <person name="Schwartz R."/>
            <person name="Segarra C."/>
            <person name="Singh R.S."/>
            <person name="Sirot L."/>
            <person name="Sirota M."/>
            <person name="Sisneros N.B."/>
            <person name="Smith C.D."/>
            <person name="Smith T.F."/>
            <person name="Spieth J."/>
            <person name="Stage D.E."/>
            <person name="Stark A."/>
            <person name="Stephan W."/>
            <person name="Strausberg R.L."/>
            <person name="Strempel S."/>
            <person name="Sturgill D."/>
            <person name="Sutton G."/>
            <person name="Sutton G.G."/>
            <person name="Tao W."/>
            <person name="Teichmann S."/>
            <person name="Tobari Y.N."/>
            <person name="Tomimura Y."/>
            <person name="Tsolas J.M."/>
            <person name="Valente V.L."/>
            <person name="Venter E."/>
            <person name="Venter J.C."/>
            <person name="Vicario S."/>
            <person name="Vieira F.G."/>
            <person name="Vilella A.J."/>
            <person name="Villasante A."/>
            <person name="Walenz B."/>
            <person name="Wang J."/>
            <person name="Wasserman M."/>
            <person name="Watts T."/>
            <person name="Wilson D."/>
            <person name="Wilson R.K."/>
            <person name="Wing R.A."/>
            <person name="Wolfner M.F."/>
            <person name="Wong A."/>
            <person name="Wong G.K."/>
            <person name="Wu C.I."/>
            <person name="Wu G."/>
            <person name="Yamamoto D."/>
            <person name="Yang H.P."/>
            <person name="Yang S.P."/>
            <person name="Yorke J.A."/>
            <person name="Yoshida K."/>
            <person name="Zdobnov E."/>
            <person name="Zhang P."/>
            <person name="Zhang Y."/>
            <person name="Zimin A.V."/>
            <person name="Baldwin J."/>
            <person name="Abdouelleil A."/>
            <person name="Abdulkadir J."/>
            <person name="Abebe A."/>
            <person name="Abera B."/>
            <person name="Abreu J."/>
            <person name="Acer S.C."/>
            <person name="Aftuck L."/>
            <person name="Alexander A."/>
            <person name="An P."/>
            <person name="Anderson E."/>
            <person name="Anderson S."/>
            <person name="Arachi H."/>
            <person name="Azer M."/>
            <person name="Bachantsang P."/>
            <person name="Barry A."/>
            <person name="Bayul T."/>
            <person name="Berlin A."/>
            <person name="Bessette D."/>
            <person name="Bloom T."/>
            <person name="Blye J."/>
            <person name="Boguslavskiy L."/>
            <person name="Bonnet C."/>
            <person name="Boukhgalter B."/>
            <person name="Bourzgui I."/>
            <person name="Brown A."/>
            <person name="Cahill P."/>
            <person name="Channer S."/>
            <person name="Cheshatsang Y."/>
            <person name="Chuda L."/>
            <person name="Citroen M."/>
            <person name="Collymore A."/>
            <person name="Cooke P."/>
            <person name="Costello M."/>
            <person name="D'Aco K."/>
            <person name="Daza R."/>
            <person name="De Haan G."/>
            <person name="DeGray S."/>
            <person name="DeMaso C."/>
            <person name="Dhargay N."/>
            <person name="Dooley K."/>
            <person name="Dooley E."/>
            <person name="Doricent M."/>
            <person name="Dorje P."/>
            <person name="Dorjee K."/>
            <person name="Dupes A."/>
            <person name="Elong R."/>
            <person name="Falk J."/>
            <person name="Farina A."/>
            <person name="Faro S."/>
            <person name="Ferguson D."/>
            <person name="Fisher S."/>
            <person name="Foley C.D."/>
            <person name="Franke A."/>
            <person name="Friedrich D."/>
            <person name="Gadbois L."/>
            <person name="Gearin G."/>
            <person name="Gearin C.R."/>
            <person name="Giannoukos G."/>
            <person name="Goode T."/>
            <person name="Graham J."/>
            <person name="Grandbois E."/>
            <person name="Grewal S."/>
            <person name="Gyaltsen K."/>
            <person name="Hafez N."/>
            <person name="Hagos B."/>
            <person name="Hall J."/>
            <person name="Henson C."/>
            <person name="Hollinger A."/>
            <person name="Honan T."/>
            <person name="Huard M.D."/>
            <person name="Hughes L."/>
            <person name="Hurhula B."/>
            <person name="Husby M.E."/>
            <person name="Kamat A."/>
            <person name="Kanga B."/>
            <person name="Kashin S."/>
            <person name="Khazanovich D."/>
            <person name="Kisner P."/>
            <person name="Lance K."/>
            <person name="Lara M."/>
            <person name="Lee W."/>
            <person name="Lennon N."/>
            <person name="Letendre F."/>
            <person name="LeVine R."/>
            <person name="Lipovsky A."/>
            <person name="Liu X."/>
            <person name="Liu J."/>
            <person name="Liu S."/>
            <person name="Lokyitsang T."/>
            <person name="Lokyitsang Y."/>
            <person name="Lubonja R."/>
            <person name="Lui A."/>
            <person name="MacDonald P."/>
            <person name="Magnisalis V."/>
            <person name="Maru K."/>
            <person name="Matthews C."/>
            <person name="McCusker W."/>
            <person name="McDonough S."/>
            <person name="Mehta T."/>
            <person name="Meldrim J."/>
            <person name="Meneus L."/>
            <person name="Mihai O."/>
            <person name="Mihalev A."/>
            <person name="Mihova T."/>
            <person name="Mittelman R."/>
            <person name="Mlenga V."/>
            <person name="Montmayeur A."/>
            <person name="Mulrain L."/>
            <person name="Navidi A."/>
            <person name="Naylor J."/>
            <person name="Negash T."/>
            <person name="Nguyen T."/>
            <person name="Nguyen N."/>
            <person name="Nicol R."/>
            <person name="Norbu C."/>
            <person name="Norbu N."/>
            <person name="Novod N."/>
            <person name="O'Neill B."/>
            <person name="Osman S."/>
            <person name="Markiewicz E."/>
            <person name="Oyono O.L."/>
            <person name="Patti C."/>
            <person name="Phunkhang P."/>
            <person name="Pierre F."/>
            <person name="Priest M."/>
            <person name="Raghuraman S."/>
            <person name="Rege F."/>
            <person name="Reyes R."/>
            <person name="Rise C."/>
            <person name="Rogov P."/>
            <person name="Ross K."/>
            <person name="Ryan E."/>
            <person name="Settipalli S."/>
            <person name="Shea T."/>
            <person name="Sherpa N."/>
            <person name="Shi L."/>
            <person name="Shih D."/>
            <person name="Sparrow T."/>
            <person name="Spaulding J."/>
            <person name="Stalker J."/>
            <person name="Stange-Thomann N."/>
            <person name="Stavropoulos S."/>
            <person name="Stone C."/>
            <person name="Strader C."/>
            <person name="Tesfaye S."/>
            <person name="Thomson T."/>
            <person name="Thoulutsang Y."/>
            <person name="Thoulutsang D."/>
            <person name="Topham K."/>
            <person name="Topping I."/>
            <person name="Tsamla T."/>
            <person name="Vassiliev H."/>
            <person name="Vo A."/>
            <person name="Wangchuk T."/>
            <person name="Wangdi T."/>
            <person name="Weiand M."/>
            <person name="Wilkinson J."/>
            <person name="Wilson A."/>
            <person name="Yadav S."/>
            <person name="Young G."/>
            <person name="Yu Q."/>
            <person name="Zembek L."/>
            <person name="Zhong D."/>
            <person name="Zimmer A."/>
            <person name="Zwirko Z."/>
            <person name="Jaffe D.B."/>
            <person name="Alvarez P."/>
            <person name="Brockman W."/>
            <person name="Butler J."/>
            <person name="Chin C."/>
            <person name="Gnerre S."/>
            <person name="Grabherr M."/>
            <person name="Kleber M."/>
            <person name="Mauceli E."/>
            <person name="MacCallum I."/>
        </authorList>
    </citation>
    <scope>NUCLEOTIDE SEQUENCE [LARGE SCALE GENOMIC DNA]</scope>
    <source>
        <strain evidence="3">Tai18E2 / Tucson 14021-0261.01</strain>
    </source>
</reference>
<dbReference type="EMBL" id="CM000162">
    <property type="protein sequence ID" value="KRK06198.1"/>
    <property type="molecule type" value="Genomic_DNA"/>
</dbReference>
<sequence length="199" mass="22470">MYYSANRRSQSAHPPSSSRAARNPDAASLAATFLDKNSRPNFRVIRTVIPLELPSFVQAPALITMLKSQIARRKQFLESSNALGEDLLKRVGGRRDAVFFMHSNAMGELKQAISELAGLLHQLELVYDPVAYGKVSVRAQQADKRAQMSENLLHGRNEQLERHVDHARTTGFRERTNDARRRLAEKDEASRALGVWRSY</sequence>
<keyword evidence="3" id="KW-1185">Reference proteome</keyword>
<reference evidence="2 3" key="2">
    <citation type="journal article" date="2007" name="PLoS Biol.">
        <title>Principles of genome evolution in the Drosophila melanogaster species group.</title>
        <authorList>
            <person name="Ranz J.M."/>
            <person name="Maurin D."/>
            <person name="Chan Y.S."/>
            <person name="von Grotthuss M."/>
            <person name="Hillier L.W."/>
            <person name="Roote J."/>
            <person name="Ashburner M."/>
            <person name="Bergman C.M."/>
        </authorList>
    </citation>
    <scope>NUCLEOTIDE SEQUENCE [LARGE SCALE GENOMIC DNA]</scope>
    <source>
        <strain evidence="3">Tai18E2 / Tucson 14021-0261.01</strain>
    </source>
</reference>
<dbReference type="eggNOG" id="KOG3637">
    <property type="taxonomic scope" value="Eukaryota"/>
</dbReference>
<proteinExistence type="predicted"/>
<feature type="compositionally biased region" description="Low complexity" evidence="1">
    <location>
        <begin position="7"/>
        <end position="24"/>
    </location>
</feature>
<dbReference type="Proteomes" id="UP000002282">
    <property type="component" value="Chromosome X"/>
</dbReference>